<dbReference type="InterPro" id="IPR005503">
    <property type="entry name" value="FliL"/>
</dbReference>
<evidence type="ECO:0000256" key="8">
    <source>
        <dbReference type="ARBA" id="ARBA00022989"/>
    </source>
</evidence>
<evidence type="ECO:0000256" key="2">
    <source>
        <dbReference type="ARBA" id="ARBA00004162"/>
    </source>
</evidence>
<comment type="subcellular location">
    <subcellularLocation>
        <location evidence="10">Cell inner membrane</location>
    </subcellularLocation>
    <subcellularLocation>
        <location evidence="2">Cell membrane</location>
        <topology evidence="2">Single-pass membrane protein</topology>
    </subcellularLocation>
</comment>
<organism evidence="11 12">
    <name type="scientific">Algicella marina</name>
    <dbReference type="NCBI Taxonomy" id="2683284"/>
    <lineage>
        <taxon>Bacteria</taxon>
        <taxon>Pseudomonadati</taxon>
        <taxon>Pseudomonadota</taxon>
        <taxon>Alphaproteobacteria</taxon>
        <taxon>Rhodobacterales</taxon>
        <taxon>Paracoccaceae</taxon>
        <taxon>Algicella</taxon>
    </lineage>
</organism>
<evidence type="ECO:0000256" key="7">
    <source>
        <dbReference type="ARBA" id="ARBA00022779"/>
    </source>
</evidence>
<gene>
    <name evidence="11" type="ORF">GO499_15345</name>
</gene>
<evidence type="ECO:0000256" key="3">
    <source>
        <dbReference type="ARBA" id="ARBA00008281"/>
    </source>
</evidence>
<dbReference type="GO" id="GO:0071973">
    <property type="term" value="P:bacterial-type flagellum-dependent cell motility"/>
    <property type="evidence" value="ECO:0007669"/>
    <property type="project" value="InterPro"/>
</dbReference>
<dbReference type="GO" id="GO:0006935">
    <property type="term" value="P:chemotaxis"/>
    <property type="evidence" value="ECO:0007669"/>
    <property type="project" value="UniProtKB-KW"/>
</dbReference>
<dbReference type="Pfam" id="PF03748">
    <property type="entry name" value="FliL"/>
    <property type="match status" value="1"/>
</dbReference>
<reference evidence="11 12" key="1">
    <citation type="submission" date="2019-12" db="EMBL/GenBank/DDBJ databases">
        <title>Complete genome sequence of Algicella marina strain 9Alg 56(T) isolated from the red alga Tichocarpus crinitus.</title>
        <authorList>
            <person name="Kim S.-G."/>
            <person name="Nedashkovskaya O.I."/>
        </authorList>
    </citation>
    <scope>NUCLEOTIDE SEQUENCE [LARGE SCALE GENOMIC DNA]</scope>
    <source>
        <strain evidence="11 12">9Alg 56</strain>
    </source>
</reference>
<dbReference type="KEGG" id="amaq:GO499_15345"/>
<evidence type="ECO:0000256" key="10">
    <source>
        <dbReference type="RuleBase" id="RU364125"/>
    </source>
</evidence>
<accession>A0A6P1T426</accession>
<comment type="function">
    <text evidence="1 10">Controls the rotational direction of flagella during chemotaxis.</text>
</comment>
<dbReference type="GO" id="GO:0005886">
    <property type="term" value="C:plasma membrane"/>
    <property type="evidence" value="ECO:0007669"/>
    <property type="project" value="UniProtKB-SubCell"/>
</dbReference>
<keyword evidence="12" id="KW-1185">Reference proteome</keyword>
<comment type="similarity">
    <text evidence="3 10">Belongs to the FliL family.</text>
</comment>
<dbReference type="Proteomes" id="UP000464495">
    <property type="component" value="Chromosome"/>
</dbReference>
<evidence type="ECO:0000256" key="4">
    <source>
        <dbReference type="ARBA" id="ARBA00022475"/>
    </source>
</evidence>
<keyword evidence="5 10" id="KW-0145">Chemotaxis</keyword>
<dbReference type="GO" id="GO:0009425">
    <property type="term" value="C:bacterial-type flagellum basal body"/>
    <property type="evidence" value="ECO:0007669"/>
    <property type="project" value="InterPro"/>
</dbReference>
<evidence type="ECO:0000256" key="6">
    <source>
        <dbReference type="ARBA" id="ARBA00022692"/>
    </source>
</evidence>
<evidence type="ECO:0000313" key="12">
    <source>
        <dbReference type="Proteomes" id="UP000464495"/>
    </source>
</evidence>
<proteinExistence type="inferred from homology"/>
<evidence type="ECO:0000256" key="5">
    <source>
        <dbReference type="ARBA" id="ARBA00022500"/>
    </source>
</evidence>
<evidence type="ECO:0000256" key="1">
    <source>
        <dbReference type="ARBA" id="ARBA00002254"/>
    </source>
</evidence>
<protein>
    <recommendedName>
        <fullName evidence="10">Flagellar protein FliL</fullName>
    </recommendedName>
</protein>
<sequence length="177" mass="19203">MKLLIPILFVLVGLGGGVGVGMMLKPDPIADCKAMQAGELTLEAEAAAECEDILAAVDKEIEALKREMEGPTTFAELKRQFVVPLLQGERVQALVVASIALEMSDGTQDVVYEREPKLRDAFLEVLFVHAHSGGFDGEFTAPAAIEDLKRRLNEAALPIVGDGLRDVLLTEIVRQDY</sequence>
<keyword evidence="10" id="KW-0997">Cell inner membrane</keyword>
<keyword evidence="7 10" id="KW-0283">Flagellar rotation</keyword>
<keyword evidence="11" id="KW-0966">Cell projection</keyword>
<evidence type="ECO:0000313" key="11">
    <source>
        <dbReference type="EMBL" id="QHQ36453.1"/>
    </source>
</evidence>
<keyword evidence="4" id="KW-1003">Cell membrane</keyword>
<keyword evidence="11" id="KW-0969">Cilium</keyword>
<name>A0A6P1T426_9RHOB</name>
<keyword evidence="9 10" id="KW-0472">Membrane</keyword>
<dbReference type="AlphaFoldDB" id="A0A6P1T426"/>
<dbReference type="RefSeq" id="WP_161862999.1">
    <property type="nucleotide sequence ID" value="NZ_CP046620.1"/>
</dbReference>
<keyword evidence="8" id="KW-1133">Transmembrane helix</keyword>
<dbReference type="EMBL" id="CP046620">
    <property type="protein sequence ID" value="QHQ36453.1"/>
    <property type="molecule type" value="Genomic_DNA"/>
</dbReference>
<keyword evidence="11" id="KW-0282">Flagellum</keyword>
<keyword evidence="6" id="KW-0812">Transmembrane</keyword>
<evidence type="ECO:0000256" key="9">
    <source>
        <dbReference type="ARBA" id="ARBA00023136"/>
    </source>
</evidence>